<dbReference type="PANTHER" id="PTHR43744">
    <property type="entry name" value="ABC TRANSPORTER PERMEASE PROTEIN MG189-RELATED-RELATED"/>
    <property type="match status" value="1"/>
</dbReference>
<feature type="transmembrane region" description="Helical" evidence="7">
    <location>
        <begin position="99"/>
        <end position="121"/>
    </location>
</feature>
<keyword evidence="5 7" id="KW-1133">Transmembrane helix</keyword>
<dbReference type="InterPro" id="IPR035906">
    <property type="entry name" value="MetI-like_sf"/>
</dbReference>
<sequence length="275" mass="29921">MLTAILCIYLVYTLIPIFYVVTASTKTNADLFGTFGLWFSDDFHLRENLVDLFSIQDGIFLRWLGNTFFYSLTSAVGAAFFALLAGYAFAKYNFAGKRLLFALVLGAVMIPQTALVIPLYLLFSKVGLLNTPLAFILPSLVFPPGVFLMRVYVEEAVSDEIIDAGRVDGAGELHILSGLTFKLLMPGFATVFILAFVAAWNNYFLPLVVMSTSDHFPVTVGLAIWYASATTGSGGNLLFTVVMAGSLVSILPVILAFLIMQRFWQGGLSAGSVKA</sequence>
<organism evidence="9 10">
    <name type="scientific">Kaistia geumhonensis</name>
    <dbReference type="NCBI Taxonomy" id="410839"/>
    <lineage>
        <taxon>Bacteria</taxon>
        <taxon>Pseudomonadati</taxon>
        <taxon>Pseudomonadota</taxon>
        <taxon>Alphaproteobacteria</taxon>
        <taxon>Hyphomicrobiales</taxon>
        <taxon>Kaistiaceae</taxon>
        <taxon>Kaistia</taxon>
    </lineage>
</organism>
<dbReference type="InterPro" id="IPR000515">
    <property type="entry name" value="MetI-like"/>
</dbReference>
<dbReference type="SUPFAM" id="SSF161098">
    <property type="entry name" value="MetI-like"/>
    <property type="match status" value="1"/>
</dbReference>
<evidence type="ECO:0000313" key="9">
    <source>
        <dbReference type="EMBL" id="MDQ0516725.1"/>
    </source>
</evidence>
<evidence type="ECO:0000256" key="6">
    <source>
        <dbReference type="ARBA" id="ARBA00023136"/>
    </source>
</evidence>
<keyword evidence="10" id="KW-1185">Reference proteome</keyword>
<comment type="subcellular location">
    <subcellularLocation>
        <location evidence="1 7">Cell membrane</location>
        <topology evidence="1 7">Multi-pass membrane protein</topology>
    </subcellularLocation>
</comment>
<dbReference type="Pfam" id="PF00528">
    <property type="entry name" value="BPD_transp_1"/>
    <property type="match status" value="1"/>
</dbReference>
<evidence type="ECO:0000256" key="3">
    <source>
        <dbReference type="ARBA" id="ARBA00022475"/>
    </source>
</evidence>
<comment type="similarity">
    <text evidence="7">Belongs to the binding-protein-dependent transport system permease family.</text>
</comment>
<evidence type="ECO:0000256" key="1">
    <source>
        <dbReference type="ARBA" id="ARBA00004651"/>
    </source>
</evidence>
<keyword evidence="6 7" id="KW-0472">Membrane</keyword>
<evidence type="ECO:0000256" key="2">
    <source>
        <dbReference type="ARBA" id="ARBA00022448"/>
    </source>
</evidence>
<dbReference type="CDD" id="cd06261">
    <property type="entry name" value="TM_PBP2"/>
    <property type="match status" value="1"/>
</dbReference>
<keyword evidence="9" id="KW-0762">Sugar transport</keyword>
<keyword evidence="2 7" id="KW-0813">Transport</keyword>
<dbReference type="Gene3D" id="1.10.3720.10">
    <property type="entry name" value="MetI-like"/>
    <property type="match status" value="1"/>
</dbReference>
<name>A0ABU0M6Z5_9HYPH</name>
<reference evidence="9 10" key="1">
    <citation type="submission" date="2023-07" db="EMBL/GenBank/DDBJ databases">
        <title>Genomic Encyclopedia of Type Strains, Phase IV (KMG-IV): sequencing the most valuable type-strain genomes for metagenomic binning, comparative biology and taxonomic classification.</title>
        <authorList>
            <person name="Goeker M."/>
        </authorList>
    </citation>
    <scope>NUCLEOTIDE SEQUENCE [LARGE SCALE GENOMIC DNA]</scope>
    <source>
        <strain evidence="9 10">B1-1</strain>
    </source>
</reference>
<dbReference type="Proteomes" id="UP001223743">
    <property type="component" value="Unassembled WGS sequence"/>
</dbReference>
<gene>
    <name evidence="9" type="ORF">QO015_002338</name>
</gene>
<keyword evidence="4 7" id="KW-0812">Transmembrane</keyword>
<evidence type="ECO:0000256" key="7">
    <source>
        <dbReference type="RuleBase" id="RU363032"/>
    </source>
</evidence>
<feature type="transmembrane region" description="Helical" evidence="7">
    <location>
        <begin position="133"/>
        <end position="153"/>
    </location>
</feature>
<proteinExistence type="inferred from homology"/>
<accession>A0ABU0M6Z5</accession>
<feature type="domain" description="ABC transmembrane type-1" evidence="8">
    <location>
        <begin position="64"/>
        <end position="260"/>
    </location>
</feature>
<comment type="caution">
    <text evidence="9">The sequence shown here is derived from an EMBL/GenBank/DDBJ whole genome shotgun (WGS) entry which is preliminary data.</text>
</comment>
<feature type="transmembrane region" description="Helical" evidence="7">
    <location>
        <begin position="68"/>
        <end position="90"/>
    </location>
</feature>
<evidence type="ECO:0000256" key="4">
    <source>
        <dbReference type="ARBA" id="ARBA00022692"/>
    </source>
</evidence>
<evidence type="ECO:0000256" key="5">
    <source>
        <dbReference type="ARBA" id="ARBA00022989"/>
    </source>
</evidence>
<dbReference type="PANTHER" id="PTHR43744:SF12">
    <property type="entry name" value="ABC TRANSPORTER PERMEASE PROTEIN MG189-RELATED"/>
    <property type="match status" value="1"/>
</dbReference>
<dbReference type="RefSeq" id="WP_266279234.1">
    <property type="nucleotide sequence ID" value="NZ_JAPKNF010000001.1"/>
</dbReference>
<keyword evidence="3" id="KW-1003">Cell membrane</keyword>
<feature type="transmembrane region" description="Helical" evidence="7">
    <location>
        <begin position="237"/>
        <end position="260"/>
    </location>
</feature>
<dbReference type="PROSITE" id="PS50928">
    <property type="entry name" value="ABC_TM1"/>
    <property type="match status" value="1"/>
</dbReference>
<protein>
    <submittedName>
        <fullName evidence="9">Multiple sugar transport system permease protein</fullName>
    </submittedName>
</protein>
<evidence type="ECO:0000259" key="8">
    <source>
        <dbReference type="PROSITE" id="PS50928"/>
    </source>
</evidence>
<dbReference type="EMBL" id="JAUSWJ010000001">
    <property type="protein sequence ID" value="MDQ0516725.1"/>
    <property type="molecule type" value="Genomic_DNA"/>
</dbReference>
<evidence type="ECO:0000313" key="10">
    <source>
        <dbReference type="Proteomes" id="UP001223743"/>
    </source>
</evidence>